<evidence type="ECO:0000313" key="9">
    <source>
        <dbReference type="EMBL" id="CAH1106023.1"/>
    </source>
</evidence>
<evidence type="ECO:0000256" key="1">
    <source>
        <dbReference type="ARBA" id="ARBA00004240"/>
    </source>
</evidence>
<protein>
    <recommendedName>
        <fullName evidence="4">UDP-N-acetylglucosamine transferase subunit ALG13</fullName>
        <ecNumber evidence="3">2.4.1.141</ecNumber>
    </recommendedName>
</protein>
<sequence length="185" mass="21215">MVMKKIFVTVGTTKFPKLIDAVTTEDVLNTIKSLGYNFVQIQTGKEFSKVHIAPDLPLSYKLHCNGENGQIILKFDDLILKYEPYFENFEEEIVNSDLVISHAGAGTCLEVLRKKKTLLVVINEDLMDNHQIELAEELQSRGYLYYSTCDTLSQVLKKDFSKLKDYPQLEKNIFAEYLDKSMGFI</sequence>
<dbReference type="EC" id="2.4.1.141" evidence="3"/>
<evidence type="ECO:0000256" key="5">
    <source>
        <dbReference type="ARBA" id="ARBA00022676"/>
    </source>
</evidence>
<dbReference type="Pfam" id="PF04101">
    <property type="entry name" value="Glyco_tran_28_C"/>
    <property type="match status" value="1"/>
</dbReference>
<proteinExistence type="inferred from homology"/>
<reference evidence="9" key="1">
    <citation type="submission" date="2022-01" db="EMBL/GenBank/DDBJ databases">
        <authorList>
            <person name="King R."/>
        </authorList>
    </citation>
    <scope>NUCLEOTIDE SEQUENCE</scope>
</reference>
<dbReference type="SUPFAM" id="SSF53756">
    <property type="entry name" value="UDP-Glycosyltransferase/glycogen phosphorylase"/>
    <property type="match status" value="1"/>
</dbReference>
<evidence type="ECO:0000256" key="4">
    <source>
        <dbReference type="ARBA" id="ARBA00017468"/>
    </source>
</evidence>
<comment type="subcellular location">
    <subcellularLocation>
        <location evidence="1">Endoplasmic reticulum</location>
    </subcellularLocation>
</comment>
<name>A0A9P0GAH3_9CUCU</name>
<evidence type="ECO:0000259" key="8">
    <source>
        <dbReference type="Pfam" id="PF04101"/>
    </source>
</evidence>
<dbReference type="EMBL" id="OV651814">
    <property type="protein sequence ID" value="CAH1106023.1"/>
    <property type="molecule type" value="Genomic_DNA"/>
</dbReference>
<organism evidence="9 10">
    <name type="scientific">Psylliodes chrysocephalus</name>
    <dbReference type="NCBI Taxonomy" id="3402493"/>
    <lineage>
        <taxon>Eukaryota</taxon>
        <taxon>Metazoa</taxon>
        <taxon>Ecdysozoa</taxon>
        <taxon>Arthropoda</taxon>
        <taxon>Hexapoda</taxon>
        <taxon>Insecta</taxon>
        <taxon>Pterygota</taxon>
        <taxon>Neoptera</taxon>
        <taxon>Endopterygota</taxon>
        <taxon>Coleoptera</taxon>
        <taxon>Polyphaga</taxon>
        <taxon>Cucujiformia</taxon>
        <taxon>Chrysomeloidea</taxon>
        <taxon>Chrysomelidae</taxon>
        <taxon>Galerucinae</taxon>
        <taxon>Alticini</taxon>
        <taxon>Psylliodes</taxon>
    </lineage>
</organism>
<keyword evidence="7" id="KW-0256">Endoplasmic reticulum</keyword>
<dbReference type="InterPro" id="IPR039042">
    <property type="entry name" value="Alg13-like"/>
</dbReference>
<dbReference type="GO" id="GO:0006488">
    <property type="term" value="P:dolichol-linked oligosaccharide biosynthetic process"/>
    <property type="evidence" value="ECO:0007669"/>
    <property type="project" value="InterPro"/>
</dbReference>
<comment type="similarity">
    <text evidence="2">Belongs to the glycosyltransferase 28 family.</text>
</comment>
<feature type="domain" description="Glycosyl transferase family 28 C-terminal" evidence="8">
    <location>
        <begin position="6"/>
        <end position="167"/>
    </location>
</feature>
<dbReference type="PANTHER" id="PTHR12867:SF6">
    <property type="entry name" value="N-ACETYLGLUCOSAMINYLDIPHOSPHODOLICHOL N-ACETYLGLUCOSAMINYLTRANSFERASE"/>
    <property type="match status" value="1"/>
</dbReference>
<dbReference type="Gene3D" id="3.40.50.2000">
    <property type="entry name" value="Glycogen Phosphorylase B"/>
    <property type="match status" value="1"/>
</dbReference>
<evidence type="ECO:0000313" key="10">
    <source>
        <dbReference type="Proteomes" id="UP001153636"/>
    </source>
</evidence>
<dbReference type="GO" id="GO:0005783">
    <property type="term" value="C:endoplasmic reticulum"/>
    <property type="evidence" value="ECO:0007669"/>
    <property type="project" value="UniProtKB-SubCell"/>
</dbReference>
<dbReference type="GO" id="GO:0004577">
    <property type="term" value="F:N-acetylglucosaminyldiphosphodolichol N-acetylglucosaminyltransferase activity"/>
    <property type="evidence" value="ECO:0007669"/>
    <property type="project" value="UniProtKB-EC"/>
</dbReference>
<dbReference type="PANTHER" id="PTHR12867">
    <property type="entry name" value="GLYCOSYL TRANSFERASE-RELATED"/>
    <property type="match status" value="1"/>
</dbReference>
<evidence type="ECO:0000256" key="7">
    <source>
        <dbReference type="ARBA" id="ARBA00022824"/>
    </source>
</evidence>
<dbReference type="AlphaFoldDB" id="A0A9P0GAH3"/>
<evidence type="ECO:0000256" key="2">
    <source>
        <dbReference type="ARBA" id="ARBA00006962"/>
    </source>
</evidence>
<evidence type="ECO:0000256" key="6">
    <source>
        <dbReference type="ARBA" id="ARBA00022679"/>
    </source>
</evidence>
<dbReference type="OrthoDB" id="20273at2759"/>
<gene>
    <name evidence="9" type="ORF">PSYICH_LOCUS7824</name>
</gene>
<keyword evidence="5" id="KW-0328">Glycosyltransferase</keyword>
<evidence type="ECO:0000256" key="3">
    <source>
        <dbReference type="ARBA" id="ARBA00012614"/>
    </source>
</evidence>
<dbReference type="InterPro" id="IPR007235">
    <property type="entry name" value="Glyco_trans_28_C"/>
</dbReference>
<keyword evidence="10" id="KW-1185">Reference proteome</keyword>
<accession>A0A9P0GAH3</accession>
<keyword evidence="6" id="KW-0808">Transferase</keyword>
<dbReference type="Proteomes" id="UP001153636">
    <property type="component" value="Chromosome 2"/>
</dbReference>